<evidence type="ECO:0000256" key="17">
    <source>
        <dbReference type="ARBA" id="ARBA00034099"/>
    </source>
</evidence>
<feature type="non-terminal residue" evidence="21">
    <location>
        <position position="994"/>
    </location>
</feature>
<feature type="repeat" description="ANK" evidence="18">
    <location>
        <begin position="608"/>
        <end position="640"/>
    </location>
</feature>
<name>A0A8B6FA61_MYTGA</name>
<evidence type="ECO:0000256" key="19">
    <source>
        <dbReference type="SAM" id="Phobius"/>
    </source>
</evidence>
<dbReference type="AlphaFoldDB" id="A0A8B6FA61"/>
<dbReference type="InterPro" id="IPR006201">
    <property type="entry name" value="Neur_channel"/>
</dbReference>
<dbReference type="Gene3D" id="3.40.50.300">
    <property type="entry name" value="P-loop containing nucleotide triphosphate hydrolases"/>
    <property type="match status" value="1"/>
</dbReference>
<evidence type="ECO:0000313" key="21">
    <source>
        <dbReference type="EMBL" id="VDI47136.1"/>
    </source>
</evidence>
<comment type="cofactor">
    <cofactor evidence="1">
        <name>Mg(2+)</name>
        <dbReference type="ChEBI" id="CHEBI:18420"/>
    </cofactor>
</comment>
<dbReference type="EMBL" id="UYJE01006573">
    <property type="protein sequence ID" value="VDI47136.1"/>
    <property type="molecule type" value="Genomic_DNA"/>
</dbReference>
<evidence type="ECO:0000256" key="8">
    <source>
        <dbReference type="ARBA" id="ARBA00023018"/>
    </source>
</evidence>
<dbReference type="SUPFAM" id="SSF48403">
    <property type="entry name" value="Ankyrin repeat"/>
    <property type="match status" value="1"/>
</dbReference>
<dbReference type="InterPro" id="IPR036719">
    <property type="entry name" value="Neuro-gated_channel_TM_sf"/>
</dbReference>
<dbReference type="GO" id="GO:0004888">
    <property type="term" value="F:transmembrane signaling receptor activity"/>
    <property type="evidence" value="ECO:0007669"/>
    <property type="project" value="InterPro"/>
</dbReference>
<dbReference type="PRINTS" id="PR00252">
    <property type="entry name" value="NRIONCHANNEL"/>
</dbReference>
<sequence>PSVHFSQRDRLKFLVKKLKVQQKKRHKPQARLTGIRRDPYTPYQKTVPCINKDRQPARLLRSATYGRVQYPAIPLLKIYVALRSNLLLHTILFRGQLIPPLATPVPESWTDALLVWNASEHDDINIIRVPSDLIWIPDIVLYNFADPRLEEKRDVLVLVEPNGHIFWMPQAILRSSCSFDTTYFPFDEQYCHLKFGSWTYDGTKLDLFFFQNLTQFSLSDYIASTEWTIIENVAKKFEKFYDCCPNTPFPDLKFYLRMKRNVAFYSFILILPCSLLSLLTLVIFWVPPESPAKLVLGMNIFVAFFVLLLLLAESTPKAADSVPLIGTYFCLSMILITVSTVLSTIVANMFFRGVRINRAPLWLRKLMIDVVARLFCIRDKLVENEERNDETVRNLWSMKMSSDKNNCNAAEEKGARVRLLAEKKEEFYRSDIYENGQPNGDIDFSIPMRSGLAEDIRVIREILEKYQDQKKRNEIREKHIREWKVICCITDRLFFLLYLLININMDIEKLNQKLCWAAEEGSLDKVKECVALNADLEYKIDGWVPLMYAAGYGHLDVLKYLLLEGSDIEVRDRKGVTPLLCATREGFLTVIQHLVTAGSDLHVRDFARSMTPLMYAAEWGHLKVLEYLISKQCDINARDQEGRTALHWAAKNGNVEINKWLIEVGRINPLLKTSAGATPYDIAEDAKNIEVMEYLKIVMSKKAEFVHGLPNEPETHGSIPATILRMDKNSIRIYMNALKSGAEIKHDLRIIIVGKKGAGKTSLVKNLLKKKRVAHVKSTNGIDIHVKRCKIRTADGKWSFETDNVIANVNQRIMRSIITQTMKDEYLGHRVKSTFHEEVKTSNQSKYTSEKDRLQAKIKTQDLTDLHESLRNPKPLSATDKLYKKELQELVDSIKHIEKEEYVSVSLWDFAGDKEFYNTHQTFFSEEAIYLVVTKLNETDDETNETLKFWFDSIHFYGTKHNGNIEEMKQIRSQELRLEPPIIAIGTHKDMCTV</sequence>
<evidence type="ECO:0000256" key="12">
    <source>
        <dbReference type="ARBA" id="ARBA00023157"/>
    </source>
</evidence>
<dbReference type="PROSITE" id="PS50297">
    <property type="entry name" value="ANK_REP_REGION"/>
    <property type="match status" value="4"/>
</dbReference>
<evidence type="ECO:0000259" key="20">
    <source>
        <dbReference type="PROSITE" id="PS51424"/>
    </source>
</evidence>
<dbReference type="InterPro" id="IPR036734">
    <property type="entry name" value="Neur_chan_lig-bd_sf"/>
</dbReference>
<dbReference type="SUPFAM" id="SSF90112">
    <property type="entry name" value="Neurotransmitter-gated ion-channel transmembrane pore"/>
    <property type="match status" value="1"/>
</dbReference>
<evidence type="ECO:0000256" key="18">
    <source>
        <dbReference type="PROSITE-ProRule" id="PRU00023"/>
    </source>
</evidence>
<dbReference type="CDD" id="cd19051">
    <property type="entry name" value="LGIC_TM_cation"/>
    <property type="match status" value="1"/>
</dbReference>
<evidence type="ECO:0000256" key="4">
    <source>
        <dbReference type="ARBA" id="ARBA00022692"/>
    </source>
</evidence>
<evidence type="ECO:0000256" key="2">
    <source>
        <dbReference type="ARBA" id="ARBA00022448"/>
    </source>
</evidence>
<keyword evidence="15" id="KW-1071">Ligand-gated ion channel</keyword>
<keyword evidence="22" id="KW-1185">Reference proteome</keyword>
<feature type="transmembrane region" description="Helical" evidence="19">
    <location>
        <begin position="292"/>
        <end position="312"/>
    </location>
</feature>
<feature type="transmembrane region" description="Helical" evidence="19">
    <location>
        <begin position="262"/>
        <end position="286"/>
    </location>
</feature>
<dbReference type="InterPro" id="IPR036770">
    <property type="entry name" value="Ankyrin_rpt-contain_sf"/>
</dbReference>
<reference evidence="21" key="1">
    <citation type="submission" date="2018-11" db="EMBL/GenBank/DDBJ databases">
        <authorList>
            <person name="Alioto T."/>
            <person name="Alioto T."/>
        </authorList>
    </citation>
    <scope>NUCLEOTIDE SEQUENCE</scope>
</reference>
<dbReference type="PROSITE" id="PS50088">
    <property type="entry name" value="ANK_REPEAT"/>
    <property type="match status" value="4"/>
</dbReference>
<evidence type="ECO:0000256" key="7">
    <source>
        <dbReference type="ARBA" id="ARBA00022989"/>
    </source>
</evidence>
<keyword evidence="12" id="KW-1015">Disulfide bond</keyword>
<evidence type="ECO:0000256" key="3">
    <source>
        <dbReference type="ARBA" id="ARBA00022475"/>
    </source>
</evidence>
<evidence type="ECO:0000256" key="15">
    <source>
        <dbReference type="ARBA" id="ARBA00023286"/>
    </source>
</evidence>
<comment type="subcellular location">
    <subcellularLocation>
        <location evidence="17">Synaptic cell membrane</location>
        <topology evidence="17">Multi-pass membrane protein</topology>
    </subcellularLocation>
</comment>
<dbReference type="PROSITE" id="PS51424">
    <property type="entry name" value="ROC"/>
    <property type="match status" value="1"/>
</dbReference>
<feature type="transmembrane region" description="Helical" evidence="19">
    <location>
        <begin position="324"/>
        <end position="351"/>
    </location>
</feature>
<dbReference type="PANTHER" id="PTHR24171:SF8">
    <property type="entry name" value="BRCA1-ASSOCIATED RING DOMAIN PROTEIN 1"/>
    <property type="match status" value="1"/>
</dbReference>
<keyword evidence="4 19" id="KW-0812">Transmembrane</keyword>
<evidence type="ECO:0000313" key="22">
    <source>
        <dbReference type="Proteomes" id="UP000596742"/>
    </source>
</evidence>
<dbReference type="Pfam" id="PF12796">
    <property type="entry name" value="Ank_2"/>
    <property type="match status" value="2"/>
</dbReference>
<keyword evidence="11 19" id="KW-0472">Membrane</keyword>
<evidence type="ECO:0000256" key="11">
    <source>
        <dbReference type="ARBA" id="ARBA00023136"/>
    </source>
</evidence>
<keyword evidence="6" id="KW-0547">Nucleotide-binding</keyword>
<evidence type="ECO:0000256" key="16">
    <source>
        <dbReference type="ARBA" id="ARBA00023303"/>
    </source>
</evidence>
<dbReference type="Pfam" id="PF08477">
    <property type="entry name" value="Roc"/>
    <property type="match status" value="1"/>
</dbReference>
<accession>A0A8B6FA61</accession>
<keyword evidence="16" id="KW-0407">Ion channel</keyword>
<evidence type="ECO:0000256" key="1">
    <source>
        <dbReference type="ARBA" id="ARBA00001946"/>
    </source>
</evidence>
<evidence type="ECO:0000256" key="14">
    <source>
        <dbReference type="ARBA" id="ARBA00023180"/>
    </source>
</evidence>
<dbReference type="Gene3D" id="1.20.58.390">
    <property type="entry name" value="Neurotransmitter-gated ion-channel transmembrane domain"/>
    <property type="match status" value="1"/>
</dbReference>
<dbReference type="Proteomes" id="UP000596742">
    <property type="component" value="Unassembled WGS sequence"/>
</dbReference>
<dbReference type="Gene3D" id="1.25.40.20">
    <property type="entry name" value="Ankyrin repeat-containing domain"/>
    <property type="match status" value="1"/>
</dbReference>
<keyword evidence="7 19" id="KW-1133">Transmembrane helix</keyword>
<dbReference type="InterPro" id="IPR038050">
    <property type="entry name" value="Neuro_actylchol_rec"/>
</dbReference>
<evidence type="ECO:0000256" key="5">
    <source>
        <dbReference type="ARBA" id="ARBA00022737"/>
    </source>
</evidence>
<dbReference type="InterPro" id="IPR027417">
    <property type="entry name" value="P-loop_NTPase"/>
</dbReference>
<feature type="domain" description="Roc" evidence="20">
    <location>
        <begin position="741"/>
        <end position="994"/>
    </location>
</feature>
<comment type="caution">
    <text evidence="21">The sequence shown here is derived from an EMBL/GenBank/DDBJ whole genome shotgun (WGS) entry which is preliminary data.</text>
</comment>
<dbReference type="InterPro" id="IPR006202">
    <property type="entry name" value="Neur_chan_lig-bd"/>
</dbReference>
<keyword evidence="3" id="KW-1003">Cell membrane</keyword>
<keyword evidence="14" id="KW-0325">Glycoprotein</keyword>
<dbReference type="Pfam" id="PF02931">
    <property type="entry name" value="Neur_chan_LBD"/>
    <property type="match status" value="1"/>
</dbReference>
<organism evidence="21 22">
    <name type="scientific">Mytilus galloprovincialis</name>
    <name type="common">Mediterranean mussel</name>
    <dbReference type="NCBI Taxonomy" id="29158"/>
    <lineage>
        <taxon>Eukaryota</taxon>
        <taxon>Metazoa</taxon>
        <taxon>Spiralia</taxon>
        <taxon>Lophotrochozoa</taxon>
        <taxon>Mollusca</taxon>
        <taxon>Bivalvia</taxon>
        <taxon>Autobranchia</taxon>
        <taxon>Pteriomorphia</taxon>
        <taxon>Mytilida</taxon>
        <taxon>Mytiloidea</taxon>
        <taxon>Mytilidae</taxon>
        <taxon>Mytilinae</taxon>
        <taxon>Mytilus</taxon>
    </lineage>
</organism>
<dbReference type="GO" id="GO:0045211">
    <property type="term" value="C:postsynaptic membrane"/>
    <property type="evidence" value="ECO:0007669"/>
    <property type="project" value="InterPro"/>
</dbReference>
<keyword evidence="9 18" id="KW-0040">ANK repeat</keyword>
<dbReference type="GO" id="GO:0000166">
    <property type="term" value="F:nucleotide binding"/>
    <property type="evidence" value="ECO:0007669"/>
    <property type="project" value="UniProtKB-KW"/>
</dbReference>
<proteinExistence type="predicted"/>
<dbReference type="OrthoDB" id="5975154at2759"/>
<keyword evidence="10" id="KW-0406">Ion transport</keyword>
<dbReference type="SMART" id="SM00248">
    <property type="entry name" value="ANK"/>
    <property type="match status" value="5"/>
</dbReference>
<dbReference type="Pfam" id="PF02932">
    <property type="entry name" value="Neur_chan_memb"/>
    <property type="match status" value="1"/>
</dbReference>
<dbReference type="GO" id="GO:0022848">
    <property type="term" value="F:acetylcholine-gated monoatomic cation-selective channel activity"/>
    <property type="evidence" value="ECO:0007669"/>
    <property type="project" value="InterPro"/>
</dbReference>
<dbReference type="PRINTS" id="PR00254">
    <property type="entry name" value="NICOTINICR"/>
</dbReference>
<dbReference type="SUPFAM" id="SSF63712">
    <property type="entry name" value="Nicotinic receptor ligand binding domain-like"/>
    <property type="match status" value="1"/>
</dbReference>
<keyword evidence="8" id="KW-0770">Synapse</keyword>
<dbReference type="InterPro" id="IPR006029">
    <property type="entry name" value="Neurotrans-gated_channel_TM"/>
</dbReference>
<feature type="repeat" description="ANK" evidence="18">
    <location>
        <begin position="541"/>
        <end position="573"/>
    </location>
</feature>
<dbReference type="InterPro" id="IPR002394">
    <property type="entry name" value="Nicotinic_acetylcholine_rcpt"/>
</dbReference>
<dbReference type="PANTHER" id="PTHR24171">
    <property type="entry name" value="ANKYRIN REPEAT DOMAIN-CONTAINING PROTEIN 39-RELATED"/>
    <property type="match status" value="1"/>
</dbReference>
<dbReference type="InterPro" id="IPR020859">
    <property type="entry name" value="ROC"/>
</dbReference>
<keyword evidence="5" id="KW-0677">Repeat</keyword>
<feature type="repeat" description="ANK" evidence="18">
    <location>
        <begin position="574"/>
        <end position="606"/>
    </location>
</feature>
<keyword evidence="13" id="KW-0675">Receptor</keyword>
<evidence type="ECO:0000256" key="10">
    <source>
        <dbReference type="ARBA" id="ARBA00023065"/>
    </source>
</evidence>
<evidence type="ECO:0000256" key="13">
    <source>
        <dbReference type="ARBA" id="ARBA00023170"/>
    </source>
</evidence>
<evidence type="ECO:0000256" key="9">
    <source>
        <dbReference type="ARBA" id="ARBA00023043"/>
    </source>
</evidence>
<dbReference type="SUPFAM" id="SSF52540">
    <property type="entry name" value="P-loop containing nucleoside triphosphate hydrolases"/>
    <property type="match status" value="1"/>
</dbReference>
<dbReference type="Gene3D" id="2.70.170.10">
    <property type="entry name" value="Neurotransmitter-gated ion-channel ligand-binding domain"/>
    <property type="match status" value="1"/>
</dbReference>
<feature type="repeat" description="ANK" evidence="18">
    <location>
        <begin position="641"/>
        <end position="665"/>
    </location>
</feature>
<dbReference type="InterPro" id="IPR002110">
    <property type="entry name" value="Ankyrin_rpt"/>
</dbReference>
<keyword evidence="2" id="KW-0813">Transport</keyword>
<protein>
    <recommendedName>
        <fullName evidence="20">Roc domain-containing protein</fullName>
    </recommendedName>
</protein>
<evidence type="ECO:0000256" key="6">
    <source>
        <dbReference type="ARBA" id="ARBA00022741"/>
    </source>
</evidence>
<dbReference type="FunFam" id="2.70.170.10:FF:000028">
    <property type="entry name" value="AcetylCholine Receptor"/>
    <property type="match status" value="1"/>
</dbReference>
<gene>
    <name evidence="21" type="ORF">MGAL_10B035291</name>
</gene>